<gene>
    <name evidence="5" type="ORF">AFUS01_LOCUS13572</name>
</gene>
<reference evidence="5" key="1">
    <citation type="submission" date="2021-06" db="EMBL/GenBank/DDBJ databases">
        <authorList>
            <person name="Hodson N. C."/>
            <person name="Mongue J. A."/>
            <person name="Jaron S. K."/>
        </authorList>
    </citation>
    <scope>NUCLEOTIDE SEQUENCE</scope>
</reference>
<feature type="non-terminal residue" evidence="5">
    <location>
        <position position="1"/>
    </location>
</feature>
<protein>
    <recommendedName>
        <fullName evidence="4">Glucose-methanol-choline oxidoreductase N-terminal domain-containing protein</fullName>
    </recommendedName>
</protein>
<evidence type="ECO:0000256" key="3">
    <source>
        <dbReference type="ARBA" id="ARBA00022827"/>
    </source>
</evidence>
<evidence type="ECO:0000259" key="4">
    <source>
        <dbReference type="PROSITE" id="PS00624"/>
    </source>
</evidence>
<keyword evidence="6" id="KW-1185">Reference proteome</keyword>
<dbReference type="GO" id="GO:0050660">
    <property type="term" value="F:flavin adenine dinucleotide binding"/>
    <property type="evidence" value="ECO:0007669"/>
    <property type="project" value="InterPro"/>
</dbReference>
<feature type="domain" description="Glucose-methanol-choline oxidoreductase N-terminal" evidence="4">
    <location>
        <begin position="247"/>
        <end position="261"/>
    </location>
</feature>
<organism evidence="5 6">
    <name type="scientific">Allacma fusca</name>
    <dbReference type="NCBI Taxonomy" id="39272"/>
    <lineage>
        <taxon>Eukaryota</taxon>
        <taxon>Metazoa</taxon>
        <taxon>Ecdysozoa</taxon>
        <taxon>Arthropoda</taxon>
        <taxon>Hexapoda</taxon>
        <taxon>Collembola</taxon>
        <taxon>Symphypleona</taxon>
        <taxon>Sminthuridae</taxon>
        <taxon>Allacma</taxon>
    </lineage>
</organism>
<dbReference type="PROSITE" id="PS00624">
    <property type="entry name" value="GMC_OXRED_2"/>
    <property type="match status" value="1"/>
</dbReference>
<proteinExistence type="predicted"/>
<dbReference type="Proteomes" id="UP000708208">
    <property type="component" value="Unassembled WGS sequence"/>
</dbReference>
<dbReference type="InterPro" id="IPR000172">
    <property type="entry name" value="GMC_OxRdtase_N"/>
</dbReference>
<evidence type="ECO:0000313" key="6">
    <source>
        <dbReference type="Proteomes" id="UP000708208"/>
    </source>
</evidence>
<evidence type="ECO:0000313" key="5">
    <source>
        <dbReference type="EMBL" id="CAG7724559.1"/>
    </source>
</evidence>
<sequence length="327" mass="36822">GGGSAGSVLANRLSKHNTVLLLEAGGNPHPVSLSPLSVGFLMHAPMVDWQYYTEPQKLAAFGFVQNRTVWPRGKSLGGSSVTNAMIYMRGNPRDYDQWAKATGDESWRYKNLLPFFKKLETYEGNYKNDSIHGSDGPVSVQPVSFVPGNKQWLQAAREMGYKIRDLNAHQKQGFMVTESTMHNGMRSDTYRSYLRDLKRRLNLVISRFSYVIKVHLDLQRNAYGVTYIRHGMQKFVRANKEIILSAGAINTPHLLLLSGIGPKRHLNSKGLRCRVNLPVGRNLQDHVMTILGPVVVNESVSFLADRNISVYTGLEYLVNREGKFPMR</sequence>
<dbReference type="Pfam" id="PF00732">
    <property type="entry name" value="GMC_oxred_N"/>
    <property type="match status" value="1"/>
</dbReference>
<accession>A0A8J2JQL7</accession>
<keyword evidence="3" id="KW-0274">FAD</keyword>
<dbReference type="PANTHER" id="PTHR11552">
    <property type="entry name" value="GLUCOSE-METHANOL-CHOLINE GMC OXIDOREDUCTASE"/>
    <property type="match status" value="1"/>
</dbReference>
<dbReference type="EMBL" id="CAJVCH010111005">
    <property type="protein sequence ID" value="CAG7724559.1"/>
    <property type="molecule type" value="Genomic_DNA"/>
</dbReference>
<evidence type="ECO:0000256" key="2">
    <source>
        <dbReference type="ARBA" id="ARBA00022630"/>
    </source>
</evidence>
<dbReference type="OrthoDB" id="269227at2759"/>
<dbReference type="InterPro" id="IPR012132">
    <property type="entry name" value="GMC_OxRdtase"/>
</dbReference>
<evidence type="ECO:0000256" key="1">
    <source>
        <dbReference type="ARBA" id="ARBA00001974"/>
    </source>
</evidence>
<name>A0A8J2JQL7_9HEXA</name>
<comment type="caution">
    <text evidence="5">The sequence shown here is derived from an EMBL/GenBank/DDBJ whole genome shotgun (WGS) entry which is preliminary data.</text>
</comment>
<keyword evidence="2" id="KW-0285">Flavoprotein</keyword>
<dbReference type="AlphaFoldDB" id="A0A8J2JQL7"/>
<comment type="cofactor">
    <cofactor evidence="1">
        <name>FAD</name>
        <dbReference type="ChEBI" id="CHEBI:57692"/>
    </cofactor>
</comment>
<dbReference type="PANTHER" id="PTHR11552:SF147">
    <property type="entry name" value="CHOLINE DEHYDROGENASE, MITOCHONDRIAL"/>
    <property type="match status" value="1"/>
</dbReference>
<dbReference type="GO" id="GO:0016614">
    <property type="term" value="F:oxidoreductase activity, acting on CH-OH group of donors"/>
    <property type="evidence" value="ECO:0007669"/>
    <property type="project" value="InterPro"/>
</dbReference>